<keyword evidence="3" id="KW-0227">DNA damage</keyword>
<feature type="region of interest" description="Disordered" evidence="8">
    <location>
        <begin position="1"/>
        <end position="33"/>
    </location>
</feature>
<dbReference type="eggNOG" id="KOG1361">
    <property type="taxonomic scope" value="Eukaryota"/>
</dbReference>
<dbReference type="GO" id="GO:0035312">
    <property type="term" value="F:5'-3' DNA exonuclease activity"/>
    <property type="evidence" value="ECO:0000318"/>
    <property type="project" value="GO_Central"/>
</dbReference>
<dbReference type="CDD" id="cd16273">
    <property type="entry name" value="SNM1A-1C-like_MBL-fold"/>
    <property type="match status" value="1"/>
</dbReference>
<dbReference type="EMBL" id="DS985257">
    <property type="protein sequence ID" value="EDV20779.1"/>
    <property type="molecule type" value="Genomic_DNA"/>
</dbReference>
<dbReference type="PANTHER" id="PTHR23240:SF6">
    <property type="entry name" value="DNA CROSS-LINK REPAIR 1A PROTEIN"/>
    <property type="match status" value="1"/>
</dbReference>
<dbReference type="HOGENOM" id="CLU_005260_2_2_1"/>
<evidence type="ECO:0000256" key="1">
    <source>
        <dbReference type="ARBA" id="ARBA00004123"/>
    </source>
</evidence>
<dbReference type="CTD" id="6758000"/>
<evidence type="ECO:0000259" key="9">
    <source>
        <dbReference type="Pfam" id="PF07522"/>
    </source>
</evidence>
<dbReference type="GO" id="GO:0003684">
    <property type="term" value="F:damaged DNA binding"/>
    <property type="evidence" value="ECO:0000318"/>
    <property type="project" value="GO_Central"/>
</dbReference>
<evidence type="ECO:0000256" key="3">
    <source>
        <dbReference type="ARBA" id="ARBA00022763"/>
    </source>
</evidence>
<dbReference type="Pfam" id="PF07522">
    <property type="entry name" value="DRMBL"/>
    <property type="match status" value="1"/>
</dbReference>
<evidence type="ECO:0000256" key="6">
    <source>
        <dbReference type="ARBA" id="ARBA00069609"/>
    </source>
</evidence>
<dbReference type="SUPFAM" id="SSF56281">
    <property type="entry name" value="Metallo-hydrolase/oxidoreductase"/>
    <property type="match status" value="1"/>
</dbReference>
<comment type="subcellular location">
    <subcellularLocation>
        <location evidence="1">Nucleus</location>
    </subcellularLocation>
</comment>
<evidence type="ECO:0000313" key="10">
    <source>
        <dbReference type="EMBL" id="EDV20779.1"/>
    </source>
</evidence>
<dbReference type="GO" id="GO:0005634">
    <property type="term" value="C:nucleus"/>
    <property type="evidence" value="ECO:0000318"/>
    <property type="project" value="GO_Central"/>
</dbReference>
<evidence type="ECO:0000256" key="2">
    <source>
        <dbReference type="ARBA" id="ARBA00010304"/>
    </source>
</evidence>
<evidence type="ECO:0000313" key="11">
    <source>
        <dbReference type="Proteomes" id="UP000009022"/>
    </source>
</evidence>
<evidence type="ECO:0000256" key="7">
    <source>
        <dbReference type="ARBA" id="ARBA00078423"/>
    </source>
</evidence>
<protein>
    <recommendedName>
        <fullName evidence="6">DNA cross-link repair 1A protein</fullName>
    </recommendedName>
    <alternativeName>
        <fullName evidence="7">SNM1 homolog A</fullName>
    </alternativeName>
</protein>
<dbReference type="Gene3D" id="3.60.15.10">
    <property type="entry name" value="Ribonuclease Z/Hydroxyacylglutathione hydrolase-like"/>
    <property type="match status" value="1"/>
</dbReference>
<feature type="domain" description="DNA repair metallo-beta-lactamase" evidence="9">
    <location>
        <begin position="257"/>
        <end position="358"/>
    </location>
</feature>
<evidence type="ECO:0000256" key="5">
    <source>
        <dbReference type="ARBA" id="ARBA00023242"/>
    </source>
</evidence>
<dbReference type="KEGG" id="tad:TRIADDRAFT_31281"/>
<accession>B3S8X5</accession>
<dbReference type="RefSeq" id="XP_002116720.1">
    <property type="nucleotide sequence ID" value="XM_002116684.1"/>
</dbReference>
<dbReference type="FunFam" id="3.40.50.12650:FF:000001">
    <property type="entry name" value="DNA cross-link repair 1A"/>
    <property type="match status" value="1"/>
</dbReference>
<dbReference type="GO" id="GO:0036297">
    <property type="term" value="P:interstrand cross-link repair"/>
    <property type="evidence" value="ECO:0000318"/>
    <property type="project" value="GO_Central"/>
</dbReference>
<feature type="compositionally biased region" description="Polar residues" evidence="8">
    <location>
        <begin position="1"/>
        <end position="22"/>
    </location>
</feature>
<comment type="similarity">
    <text evidence="2">Belongs to the DNA repair metallo-beta-lactamase (DRMBL) family.</text>
</comment>
<dbReference type="InterPro" id="IPR036866">
    <property type="entry name" value="RibonucZ/Hydroxyglut_hydro"/>
</dbReference>
<keyword evidence="5" id="KW-0539">Nucleus</keyword>
<dbReference type="InParanoid" id="B3S8X5"/>
<organism evidence="10 11">
    <name type="scientific">Trichoplax adhaerens</name>
    <name type="common">Trichoplax reptans</name>
    <dbReference type="NCBI Taxonomy" id="10228"/>
    <lineage>
        <taxon>Eukaryota</taxon>
        <taxon>Metazoa</taxon>
        <taxon>Placozoa</taxon>
        <taxon>Uniplacotomia</taxon>
        <taxon>Trichoplacea</taxon>
        <taxon>Trichoplacidae</taxon>
        <taxon>Trichoplax</taxon>
    </lineage>
</organism>
<evidence type="ECO:0000256" key="8">
    <source>
        <dbReference type="SAM" id="MobiDB-lite"/>
    </source>
</evidence>
<keyword evidence="4" id="KW-0234">DNA repair</keyword>
<keyword evidence="11" id="KW-1185">Reference proteome</keyword>
<dbReference type="OMA" id="GCEGYFL"/>
<dbReference type="AlphaFoldDB" id="B3S8X5"/>
<reference evidence="10 11" key="1">
    <citation type="journal article" date="2008" name="Nature">
        <title>The Trichoplax genome and the nature of placozoans.</title>
        <authorList>
            <person name="Srivastava M."/>
            <person name="Begovic E."/>
            <person name="Chapman J."/>
            <person name="Putnam N.H."/>
            <person name="Hellsten U."/>
            <person name="Kawashima T."/>
            <person name="Kuo A."/>
            <person name="Mitros T."/>
            <person name="Salamov A."/>
            <person name="Carpenter M.L."/>
            <person name="Signorovitch A.Y."/>
            <person name="Moreno M.A."/>
            <person name="Kamm K."/>
            <person name="Grimwood J."/>
            <person name="Schmutz J."/>
            <person name="Shapiro H."/>
            <person name="Grigoriev I.V."/>
            <person name="Buss L.W."/>
            <person name="Schierwater B."/>
            <person name="Dellaporta S.L."/>
            <person name="Rokhsar D.S."/>
        </authorList>
    </citation>
    <scope>NUCLEOTIDE SEQUENCE [LARGE SCALE GENOMIC DNA]</scope>
    <source>
        <strain evidence="10 11">Grell-BS-1999</strain>
    </source>
</reference>
<gene>
    <name evidence="10" type="ORF">TRIADDRAFT_31281</name>
</gene>
<dbReference type="Proteomes" id="UP000009022">
    <property type="component" value="Unassembled WGS sequence"/>
</dbReference>
<name>B3S8X5_TRIAD</name>
<dbReference type="PhylomeDB" id="B3S8X5"/>
<proteinExistence type="inferred from homology"/>
<sequence length="375" mass="42788">MVTKPSVSQSKNSSHNQESKQSNKIRKSNKWNDPKGKRKCPFYKKITGTTFCVDAFSYGPISGITAYFLSHFHSDHYYGLNKTFNAKLYCNKITANLVSRMLHVEKQYITILPMHQSVVVDDVEVTLLDANHCPGSAMFVFRLRNGSVHLHTGDFRASEEMEKLDILKNSVISELYLDTTYCDPSYDFPSQKFVLDYVLATVTDALKCNKRCLVACGTYTIGKEKVFLAIARALECKVYAQKNKLGTLQCLEIENFKTLFTSDPHSTFLHVLPIWSVSAKFLRNYLDQNADQFDCAIGFKPTGWTHTNNVTASGIVARQYGSISIYGVPYSEHSSYSEMRRFVQFTKPRKIIPTVNVGSPEKRREMNMIFQQWRS</sequence>
<dbReference type="PANTHER" id="PTHR23240">
    <property type="entry name" value="DNA CROSS-LINK REPAIR PROTEIN PSO2/SNM1-RELATED"/>
    <property type="match status" value="1"/>
</dbReference>
<evidence type="ECO:0000256" key="4">
    <source>
        <dbReference type="ARBA" id="ARBA00023204"/>
    </source>
</evidence>
<dbReference type="OrthoDB" id="262529at2759"/>
<dbReference type="InterPro" id="IPR011084">
    <property type="entry name" value="DRMBL"/>
</dbReference>
<dbReference type="STRING" id="10228.B3S8X5"/>
<dbReference type="GeneID" id="6758000"/>
<dbReference type="FunFam" id="3.60.15.10:FF:000010">
    <property type="entry name" value="DNA cross-link repair 1A"/>
    <property type="match status" value="1"/>
</dbReference>
<dbReference type="GO" id="GO:0006303">
    <property type="term" value="P:double-strand break repair via nonhomologous end joining"/>
    <property type="evidence" value="ECO:0000318"/>
    <property type="project" value="GO_Central"/>
</dbReference>
<dbReference type="Gene3D" id="3.40.50.12650">
    <property type="match status" value="1"/>
</dbReference>